<dbReference type="EMBL" id="NCKU01000500">
    <property type="protein sequence ID" value="RWS15281.1"/>
    <property type="molecule type" value="Genomic_DNA"/>
</dbReference>
<dbReference type="OrthoDB" id="185373at2759"/>
<dbReference type="Pfam" id="PF13041">
    <property type="entry name" value="PPR_2"/>
    <property type="match status" value="2"/>
</dbReference>
<dbReference type="STRING" id="1965070.A0A3S3PRU6"/>
<reference evidence="4 5" key="1">
    <citation type="journal article" date="2018" name="Gigascience">
        <title>Genomes of trombidid mites reveal novel predicted allergens and laterally-transferred genes associated with secondary metabolism.</title>
        <authorList>
            <person name="Dong X."/>
            <person name="Chaisiri K."/>
            <person name="Xia D."/>
            <person name="Armstrong S.D."/>
            <person name="Fang Y."/>
            <person name="Donnelly M.J."/>
            <person name="Kadowaki T."/>
            <person name="McGarry J.W."/>
            <person name="Darby A.C."/>
            <person name="Makepeace B.L."/>
        </authorList>
    </citation>
    <scope>NUCLEOTIDE SEQUENCE [LARGE SCALE GENOMIC DNA]</scope>
    <source>
        <strain evidence="4">UoL-WK</strain>
    </source>
</reference>
<feature type="repeat" description="PPR" evidence="2">
    <location>
        <begin position="65"/>
        <end position="99"/>
    </location>
</feature>
<dbReference type="PROSITE" id="PS51375">
    <property type="entry name" value="PPR"/>
    <property type="match status" value="2"/>
</dbReference>
<dbReference type="Proteomes" id="UP000285301">
    <property type="component" value="Unassembled WGS sequence"/>
</dbReference>
<dbReference type="Pfam" id="PF13812">
    <property type="entry name" value="PPR_3"/>
    <property type="match status" value="1"/>
</dbReference>
<accession>A0A3S3PRU6</accession>
<dbReference type="PANTHER" id="PTHR47933:SF11">
    <property type="entry name" value="PENTATRICOPEPTIDE REPEAT-CONTAINING PROTEIN 2"/>
    <property type="match status" value="1"/>
</dbReference>
<dbReference type="InterPro" id="IPR002885">
    <property type="entry name" value="PPR_rpt"/>
</dbReference>
<feature type="repeat" description="PPR" evidence="2">
    <location>
        <begin position="139"/>
        <end position="173"/>
    </location>
</feature>
<dbReference type="InterPro" id="IPR011990">
    <property type="entry name" value="TPR-like_helical_dom_sf"/>
</dbReference>
<reference evidence="4" key="2">
    <citation type="submission" date="2018-11" db="EMBL/GenBank/DDBJ databases">
        <title>Trombidioid mite genomics.</title>
        <authorList>
            <person name="Dong X."/>
        </authorList>
    </citation>
    <scope>NUCLEOTIDE SEQUENCE</scope>
    <source>
        <strain evidence="4">UoL-WK</strain>
    </source>
</reference>
<dbReference type="Gene3D" id="1.25.40.10">
    <property type="entry name" value="Tetratricopeptide repeat domain"/>
    <property type="match status" value="3"/>
</dbReference>
<evidence type="ECO:0000313" key="5">
    <source>
        <dbReference type="Proteomes" id="UP000285301"/>
    </source>
</evidence>
<comment type="caution">
    <text evidence="4">The sequence shown here is derived from an EMBL/GenBank/DDBJ whole genome shotgun (WGS) entry which is preliminary data.</text>
</comment>
<evidence type="ECO:0000256" key="2">
    <source>
        <dbReference type="PROSITE-ProRule" id="PRU00708"/>
    </source>
</evidence>
<sequence length="579" mass="66439">MAPLKSESLPDDSDGYDVLEINRNKRSHYYYKYKLNDLIHSKPIRLQEAFQVFDEMQKVDRLAPSRFHFTLLITGCARMGFTEKAFDLFEMLLKRKWKPTDATITSLFNACAECDSSRLGLEKATFLREWLSENGIVCNSSQYNAMIKAFAKLGDMKTAFQIVNEMVENKQSTTTTTFNMLLMGCISNKESGLLCAIKIVKKMMFHRCPLNVHTYNLLLRAVRDCGVGSQEDLSRFLVEWYNEKPDPGNQTPIVERKLSTDDENIGESVKKLPFRLNFENNQLVTNEERILPPAPNLLTTSAVSLIGKVVSLDMESLKERSSRLQLIGGVEGVLSHMKLKNVNPSIKTFSLLLDSSPNTLEQENKLIQYVEENGVKLDTDIFNMIIKRRSFRGDTKSAINALVRMQANNLLPNVMTFGVLALACNTKKLGLQLIDDMDKAGFQINTETIGTLMAQACIKQDFAYILSIMKVMKEKKIAADASVVERLMITQQKVKNLLLKHEMGEKIADRFLSDDYAKNFRTFNLTFKQWLKEVDFQAEEPRFKQFDYEFKPSLREEELKFEQEIRKKIKQRIEAEMNA</sequence>
<dbReference type="InterPro" id="IPR051240">
    <property type="entry name" value="Mito_RNA-Proc/Resp"/>
</dbReference>
<dbReference type="GO" id="GO:0003729">
    <property type="term" value="F:mRNA binding"/>
    <property type="evidence" value="ECO:0007669"/>
    <property type="project" value="TreeGrafter"/>
</dbReference>
<keyword evidence="1" id="KW-0677">Repeat</keyword>
<dbReference type="EMBL" id="NCKU01000501">
    <property type="protein sequence ID" value="RWS15275.1"/>
    <property type="molecule type" value="Genomic_DNA"/>
</dbReference>
<organism evidence="4 5">
    <name type="scientific">Dinothrombium tinctorium</name>
    <dbReference type="NCBI Taxonomy" id="1965070"/>
    <lineage>
        <taxon>Eukaryota</taxon>
        <taxon>Metazoa</taxon>
        <taxon>Ecdysozoa</taxon>
        <taxon>Arthropoda</taxon>
        <taxon>Chelicerata</taxon>
        <taxon>Arachnida</taxon>
        <taxon>Acari</taxon>
        <taxon>Acariformes</taxon>
        <taxon>Trombidiformes</taxon>
        <taxon>Prostigmata</taxon>
        <taxon>Anystina</taxon>
        <taxon>Parasitengona</taxon>
        <taxon>Trombidioidea</taxon>
        <taxon>Trombidiidae</taxon>
        <taxon>Dinothrombium</taxon>
    </lineage>
</organism>
<protein>
    <submittedName>
        <fullName evidence="4">Pentatricopeptide repeat-containing protein 1-like protein</fullName>
    </submittedName>
</protein>
<proteinExistence type="predicted"/>
<keyword evidence="5" id="KW-1185">Reference proteome</keyword>
<dbReference type="NCBIfam" id="TIGR00756">
    <property type="entry name" value="PPR"/>
    <property type="match status" value="2"/>
</dbReference>
<dbReference type="PANTHER" id="PTHR47933">
    <property type="entry name" value="PENTATRICOPEPTIDE REPEAT-CONTAINING PROTEIN 1, MITOCHONDRIAL"/>
    <property type="match status" value="1"/>
</dbReference>
<evidence type="ECO:0000313" key="3">
    <source>
        <dbReference type="EMBL" id="RWS15275.1"/>
    </source>
</evidence>
<gene>
    <name evidence="4" type="ORF">B4U79_07514</name>
    <name evidence="3" type="ORF">B4U79_11906</name>
</gene>
<evidence type="ECO:0000313" key="4">
    <source>
        <dbReference type="EMBL" id="RWS15281.1"/>
    </source>
</evidence>
<evidence type="ECO:0000256" key="1">
    <source>
        <dbReference type="ARBA" id="ARBA00022737"/>
    </source>
</evidence>
<dbReference type="AlphaFoldDB" id="A0A3S3PRU6"/>
<name>A0A3S3PRU6_9ACAR</name>